<dbReference type="OrthoDB" id="2062618at2"/>
<keyword evidence="1" id="KW-1133">Transmembrane helix</keyword>
<evidence type="ECO:0008006" key="4">
    <source>
        <dbReference type="Google" id="ProtNLM"/>
    </source>
</evidence>
<dbReference type="NCBIfam" id="TIGR02532">
    <property type="entry name" value="IV_pilin_GFxxxE"/>
    <property type="match status" value="1"/>
</dbReference>
<dbReference type="eggNOG" id="ENOG502ZVAC">
    <property type="taxonomic scope" value="Bacteria"/>
</dbReference>
<proteinExistence type="predicted"/>
<gene>
    <name evidence="2" type="ORF">EAL2_c16360</name>
</gene>
<sequence length="153" mass="17183">MKRINILKESRGFTLIELLCVIAVMGMIMFPLAGTFSSGYKVFHKEDENVKAMRLARGAMEKLVDITRTAGPSEITVSNKGDGQSVEINGASISAENEEIFDPKLKKNFETVDLYIEPSFRDKELSGLEYTIAIKGKRIKDYEISTKVNLRNE</sequence>
<keyword evidence="1" id="KW-0812">Transmembrane</keyword>
<evidence type="ECO:0000313" key="3">
    <source>
        <dbReference type="Proteomes" id="UP000019591"/>
    </source>
</evidence>
<keyword evidence="1" id="KW-0472">Membrane</keyword>
<dbReference type="KEGG" id="eac:EAL2_c16360"/>
<name>W8U7S3_PEPAC</name>
<accession>W8U7S3</accession>
<dbReference type="AlphaFoldDB" id="W8U7S3"/>
<protein>
    <recommendedName>
        <fullName evidence="4">Prepilin-type N-terminal cleavage/methylation domain-containing protein</fullName>
    </recommendedName>
</protein>
<dbReference type="RefSeq" id="WP_025435905.1">
    <property type="nucleotide sequence ID" value="NZ_CP007452.1"/>
</dbReference>
<dbReference type="STRING" id="1286171.EAL2_c16360"/>
<feature type="transmembrane region" description="Helical" evidence="1">
    <location>
        <begin position="12"/>
        <end position="33"/>
    </location>
</feature>
<evidence type="ECO:0000256" key="1">
    <source>
        <dbReference type="SAM" id="Phobius"/>
    </source>
</evidence>
<keyword evidence="3" id="KW-1185">Reference proteome</keyword>
<dbReference type="Pfam" id="PF07963">
    <property type="entry name" value="N_methyl"/>
    <property type="match status" value="1"/>
</dbReference>
<dbReference type="EMBL" id="CP007452">
    <property type="protein sequence ID" value="AHM56931.1"/>
    <property type="molecule type" value="Genomic_DNA"/>
</dbReference>
<organism evidence="2 3">
    <name type="scientific">Peptoclostridium acidaminophilum DSM 3953</name>
    <dbReference type="NCBI Taxonomy" id="1286171"/>
    <lineage>
        <taxon>Bacteria</taxon>
        <taxon>Bacillati</taxon>
        <taxon>Bacillota</taxon>
        <taxon>Clostridia</taxon>
        <taxon>Peptostreptococcales</taxon>
        <taxon>Peptoclostridiaceae</taxon>
        <taxon>Peptoclostridium</taxon>
    </lineage>
</organism>
<dbReference type="InterPro" id="IPR012902">
    <property type="entry name" value="N_methyl_site"/>
</dbReference>
<dbReference type="PATRIC" id="fig|1286171.3.peg.1587"/>
<dbReference type="HOGENOM" id="CLU_1710516_0_0_9"/>
<evidence type="ECO:0000313" key="2">
    <source>
        <dbReference type="EMBL" id="AHM56931.1"/>
    </source>
</evidence>
<dbReference type="Proteomes" id="UP000019591">
    <property type="component" value="Chromosome"/>
</dbReference>
<reference evidence="2 3" key="1">
    <citation type="journal article" date="2014" name="Genome Announc.">
        <title>Complete Genome Sequence of Amino Acid-Utilizing Eubacterium acidaminophilum al-2 (DSM 3953).</title>
        <authorList>
            <person name="Poehlein A."/>
            <person name="Andreesen J.R."/>
            <person name="Daniel R."/>
        </authorList>
    </citation>
    <scope>NUCLEOTIDE SEQUENCE [LARGE SCALE GENOMIC DNA]</scope>
    <source>
        <strain evidence="2 3">DSM 3953</strain>
    </source>
</reference>